<dbReference type="STRING" id="231916.A0A409YNK6"/>
<dbReference type="AlphaFoldDB" id="A0A409YNK6"/>
<evidence type="ECO:0000259" key="3">
    <source>
        <dbReference type="Pfam" id="PF14616"/>
    </source>
</evidence>
<evidence type="ECO:0000256" key="2">
    <source>
        <dbReference type="SAM" id="SignalP"/>
    </source>
</evidence>
<keyword evidence="2" id="KW-0732">Signal</keyword>
<dbReference type="PANTHER" id="PTHR28125:SF2">
    <property type="entry name" value="MEIOTIC EXPRESSION UP-REGULATED PROTEIN 26"/>
    <property type="match status" value="1"/>
</dbReference>
<gene>
    <name evidence="4" type="ORF">CVT26_015007</name>
</gene>
<feature type="region of interest" description="Disordered" evidence="1">
    <location>
        <begin position="311"/>
        <end position="337"/>
    </location>
</feature>
<dbReference type="Pfam" id="PF14616">
    <property type="entry name" value="Rua1_C"/>
    <property type="match status" value="1"/>
</dbReference>
<name>A0A409YNK6_9AGAR</name>
<dbReference type="InterPro" id="IPR028012">
    <property type="entry name" value="Rua1_C"/>
</dbReference>
<feature type="region of interest" description="Disordered" evidence="1">
    <location>
        <begin position="380"/>
        <end position="441"/>
    </location>
</feature>
<reference evidence="4 5" key="1">
    <citation type="journal article" date="2018" name="Evol. Lett.">
        <title>Horizontal gene cluster transfer increased hallucinogenic mushroom diversity.</title>
        <authorList>
            <person name="Reynolds H.T."/>
            <person name="Vijayakumar V."/>
            <person name="Gluck-Thaler E."/>
            <person name="Korotkin H.B."/>
            <person name="Matheny P.B."/>
            <person name="Slot J.C."/>
        </authorList>
    </citation>
    <scope>NUCLEOTIDE SEQUENCE [LARGE SCALE GENOMIC DNA]</scope>
    <source>
        <strain evidence="4 5">SRW20</strain>
    </source>
</reference>
<dbReference type="EMBL" id="NHYE01000589">
    <property type="protein sequence ID" value="PPR04628.1"/>
    <property type="molecule type" value="Genomic_DNA"/>
</dbReference>
<feature type="compositionally biased region" description="Low complexity" evidence="1">
    <location>
        <begin position="407"/>
        <end position="417"/>
    </location>
</feature>
<sequence length="617" mass="66891">MSSTDAALSWLLSLDAACTSSPFPTSASPNFTDWLHISPTANSPSTEPTSLPASDNFSPPLKDITSSSRVNPLQTEVLRLNYFYDVPDFFSSETRVNLAALDAYARYEDGLQTILSPASFNCHSRMLSLESTSATLIGTPSPRSLSFFSPSGTAVTQDSKSHQTSQVGAIASPATKLIQELQRTSFPSHILEFTSPSHLADSLSDISPVIRSDKLQELDAAGQSGGPDVNAKKKKKRRRTKNIVQPTPVVERLRTAPPACERPHEPEVSAQPLLETAPPRPSTPLASLASAASTEPALLSPCHLVPAWESRSAQLSPPKQKLLGDSNEPIGVSAPAPASPFGPVHPLTPLSALSPLSPLTDLSSSPDITSPAPPPLKITLRIKRKMPDIDSSTPPRPPKIARKRVVIESPLSSPSESVPHRSPSPQVTSQPDKKEFTTRKLPAGVDVSPNYPLFYRRFPVSSYYQPPHLNSPCTIFGVSDPGGNYNPPRSALDLYTPRFVKGRGSEKVGLCPICVEPLGRGGENKRFWLAMKFSAFKYYHMQYAHGISAATGLPFSPPIAFRMVARQNPGKKEKHRIEQGKCHQCDKWIAVEGIKAVDTKVKELYWFALPLPTGALD</sequence>
<dbReference type="InParanoid" id="A0A409YNK6"/>
<comment type="caution">
    <text evidence="4">The sequence shown here is derived from an EMBL/GenBank/DDBJ whole genome shotgun (WGS) entry which is preliminary data.</text>
</comment>
<dbReference type="Proteomes" id="UP000284706">
    <property type="component" value="Unassembled WGS sequence"/>
</dbReference>
<evidence type="ECO:0000313" key="5">
    <source>
        <dbReference type="Proteomes" id="UP000284706"/>
    </source>
</evidence>
<organism evidence="4 5">
    <name type="scientific">Gymnopilus dilepis</name>
    <dbReference type="NCBI Taxonomy" id="231916"/>
    <lineage>
        <taxon>Eukaryota</taxon>
        <taxon>Fungi</taxon>
        <taxon>Dikarya</taxon>
        <taxon>Basidiomycota</taxon>
        <taxon>Agaricomycotina</taxon>
        <taxon>Agaricomycetes</taxon>
        <taxon>Agaricomycetidae</taxon>
        <taxon>Agaricales</taxon>
        <taxon>Agaricineae</taxon>
        <taxon>Hymenogastraceae</taxon>
        <taxon>Gymnopilus</taxon>
    </lineage>
</organism>
<keyword evidence="5" id="KW-1185">Reference proteome</keyword>
<dbReference type="PANTHER" id="PTHR28125">
    <property type="entry name" value="MEIOTIC EXPRESSION UP-REGULATED PROTEIN 26"/>
    <property type="match status" value="1"/>
</dbReference>
<feature type="region of interest" description="Disordered" evidence="1">
    <location>
        <begin position="38"/>
        <end position="66"/>
    </location>
</feature>
<feature type="chain" id="PRO_5019364564" description="Transcription regulator Rua1 C-terminal domain-containing protein" evidence="2">
    <location>
        <begin position="21"/>
        <end position="617"/>
    </location>
</feature>
<feature type="region of interest" description="Disordered" evidence="1">
    <location>
        <begin position="218"/>
        <end position="289"/>
    </location>
</feature>
<feature type="compositionally biased region" description="Polar residues" evidence="1">
    <location>
        <begin position="39"/>
        <end position="57"/>
    </location>
</feature>
<feature type="compositionally biased region" description="Basic residues" evidence="1">
    <location>
        <begin position="232"/>
        <end position="241"/>
    </location>
</feature>
<feature type="signal peptide" evidence="2">
    <location>
        <begin position="1"/>
        <end position="20"/>
    </location>
</feature>
<feature type="domain" description="Transcription regulator Rua1 C-terminal" evidence="3">
    <location>
        <begin position="490"/>
        <end position="607"/>
    </location>
</feature>
<proteinExistence type="predicted"/>
<evidence type="ECO:0000313" key="4">
    <source>
        <dbReference type="EMBL" id="PPR04628.1"/>
    </source>
</evidence>
<dbReference type="OrthoDB" id="5595379at2759"/>
<evidence type="ECO:0000256" key="1">
    <source>
        <dbReference type="SAM" id="MobiDB-lite"/>
    </source>
</evidence>
<accession>A0A409YNK6</accession>
<protein>
    <recommendedName>
        <fullName evidence="3">Transcription regulator Rua1 C-terminal domain-containing protein</fullName>
    </recommendedName>
</protein>